<dbReference type="PANTHER" id="PTHR30461">
    <property type="entry name" value="DNA-INVERTASE FROM LAMBDOID PROPHAGE"/>
    <property type="match status" value="1"/>
</dbReference>
<protein>
    <submittedName>
        <fullName evidence="7">Recombinase family protein</fullName>
    </submittedName>
</protein>
<evidence type="ECO:0000256" key="3">
    <source>
        <dbReference type="ARBA" id="ARBA00023172"/>
    </source>
</evidence>
<evidence type="ECO:0000256" key="2">
    <source>
        <dbReference type="ARBA" id="ARBA00023125"/>
    </source>
</evidence>
<proteinExistence type="predicted"/>
<sequence>MAVLFSIKKYTFLGIKGVKVVQRNYAYLRVSSKEQNLDRQWDAIKSSGIKFDERDIYCDKESGKDFEREEWKALKRSIRKGDLLVVKSLDRFGRNKAQILQEWQWLVNNEIEIVVLDLPLLDTRKYKEEGMEGVGDLIVSLTLQILAWLAEQERLFTKQRQREGIESAKMRGVKFGRPKIVPNNFEEVYYRWINGEITAVKAMELTRLKKNTFYNRVKEFKAKGTKNN</sequence>
<name>A0A410QHQ3_9FIRM</name>
<feature type="domain" description="Resolvase/invertase-type recombinase catalytic" evidence="6">
    <location>
        <begin position="23"/>
        <end position="172"/>
    </location>
</feature>
<dbReference type="SUPFAM" id="SSF53041">
    <property type="entry name" value="Resolvase-like"/>
    <property type="match status" value="1"/>
</dbReference>
<evidence type="ECO:0000259" key="6">
    <source>
        <dbReference type="PROSITE" id="PS51736"/>
    </source>
</evidence>
<reference evidence="8" key="1">
    <citation type="submission" date="2019-01" db="EMBL/GenBank/DDBJ databases">
        <title>Draft genomes of a novel of Sporanaerobacter strains.</title>
        <authorList>
            <person name="Ma S."/>
        </authorList>
    </citation>
    <scope>NUCLEOTIDE SEQUENCE [LARGE SCALE GENOMIC DNA]</scope>
    <source>
        <strain evidence="8">NJN-17</strain>
    </source>
</reference>
<dbReference type="GO" id="GO:0003677">
    <property type="term" value="F:DNA binding"/>
    <property type="evidence" value="ECO:0007669"/>
    <property type="project" value="UniProtKB-KW"/>
</dbReference>
<accession>A0A410QHQ3</accession>
<evidence type="ECO:0000313" key="8">
    <source>
        <dbReference type="Proteomes" id="UP000287969"/>
    </source>
</evidence>
<evidence type="ECO:0000256" key="5">
    <source>
        <dbReference type="PROSITE-ProRule" id="PRU10137"/>
    </source>
</evidence>
<evidence type="ECO:0000256" key="1">
    <source>
        <dbReference type="ARBA" id="ARBA00022908"/>
    </source>
</evidence>
<dbReference type="InterPro" id="IPR050639">
    <property type="entry name" value="SSR_resolvase"/>
</dbReference>
<dbReference type="KEGG" id="spoa:EQM13_15305"/>
<gene>
    <name evidence="7" type="ORF">EQM13_15305</name>
</gene>
<dbReference type="InterPro" id="IPR006119">
    <property type="entry name" value="Resolv_N"/>
</dbReference>
<keyword evidence="1" id="KW-0229">DNA integration</keyword>
<dbReference type="InterPro" id="IPR006118">
    <property type="entry name" value="Recombinase_CS"/>
</dbReference>
<dbReference type="EMBL" id="CP035282">
    <property type="protein sequence ID" value="QAT63493.1"/>
    <property type="molecule type" value="Genomic_DNA"/>
</dbReference>
<dbReference type="PROSITE" id="PS00397">
    <property type="entry name" value="RECOMBINASES_1"/>
    <property type="match status" value="1"/>
</dbReference>
<evidence type="ECO:0000313" key="7">
    <source>
        <dbReference type="EMBL" id="QAT63493.1"/>
    </source>
</evidence>
<evidence type="ECO:0000256" key="4">
    <source>
        <dbReference type="PIRSR" id="PIRSR606118-50"/>
    </source>
</evidence>
<dbReference type="AlphaFoldDB" id="A0A410QHQ3"/>
<organism evidence="7 8">
    <name type="scientific">Acidilutibacter cellobiosedens</name>
    <dbReference type="NCBI Taxonomy" id="2507161"/>
    <lineage>
        <taxon>Bacteria</taxon>
        <taxon>Bacillati</taxon>
        <taxon>Bacillota</taxon>
        <taxon>Tissierellia</taxon>
        <taxon>Tissierellales</taxon>
        <taxon>Acidilutibacteraceae</taxon>
        <taxon>Acidilutibacter</taxon>
    </lineage>
</organism>
<keyword evidence="2" id="KW-0238">DNA-binding</keyword>
<keyword evidence="3" id="KW-0233">DNA recombination</keyword>
<dbReference type="CDD" id="cd03768">
    <property type="entry name" value="SR_ResInv"/>
    <property type="match status" value="1"/>
</dbReference>
<dbReference type="GO" id="GO:0015074">
    <property type="term" value="P:DNA integration"/>
    <property type="evidence" value="ECO:0007669"/>
    <property type="project" value="UniProtKB-KW"/>
</dbReference>
<feature type="active site" description="O-(5'-phospho-DNA)-serine intermediate" evidence="4 5">
    <location>
        <position position="31"/>
    </location>
</feature>
<dbReference type="PANTHER" id="PTHR30461:SF2">
    <property type="entry name" value="SERINE RECOMBINASE PINE-RELATED"/>
    <property type="match status" value="1"/>
</dbReference>
<dbReference type="GO" id="GO:0000150">
    <property type="term" value="F:DNA strand exchange activity"/>
    <property type="evidence" value="ECO:0007669"/>
    <property type="project" value="InterPro"/>
</dbReference>
<dbReference type="Pfam" id="PF00239">
    <property type="entry name" value="Resolvase"/>
    <property type="match status" value="1"/>
</dbReference>
<dbReference type="PROSITE" id="PS51736">
    <property type="entry name" value="RECOMBINASES_3"/>
    <property type="match status" value="1"/>
</dbReference>
<dbReference type="InterPro" id="IPR036162">
    <property type="entry name" value="Resolvase-like_N_sf"/>
</dbReference>
<dbReference type="OrthoDB" id="9797501at2"/>
<dbReference type="SMART" id="SM00857">
    <property type="entry name" value="Resolvase"/>
    <property type="match status" value="1"/>
</dbReference>
<keyword evidence="8" id="KW-1185">Reference proteome</keyword>
<dbReference type="Gene3D" id="3.40.50.1390">
    <property type="entry name" value="Resolvase, N-terminal catalytic domain"/>
    <property type="match status" value="1"/>
</dbReference>
<dbReference type="Proteomes" id="UP000287969">
    <property type="component" value="Chromosome"/>
</dbReference>